<evidence type="ECO:0000313" key="2">
    <source>
        <dbReference type="EMBL" id="ASL16703.1"/>
    </source>
</evidence>
<protein>
    <recommendedName>
        <fullName evidence="6">Lipoprotein</fullName>
    </recommendedName>
</protein>
<reference evidence="3" key="4">
    <citation type="submission" date="2023-06" db="EMBL/GenBank/DDBJ databases">
        <authorList>
            <person name="Spilker T."/>
        </authorList>
    </citation>
    <scope>NUCLEOTIDE SEQUENCE</scope>
    <source>
        <strain evidence="3">FLAC1071</strain>
    </source>
</reference>
<accession>A0A220YGE3</accession>
<keyword evidence="5" id="KW-1185">Reference proteome</keyword>
<name>A0A220YGE3_MYCIT</name>
<dbReference type="EMBL" id="JASZZX010000003">
    <property type="protein sequence ID" value="MDM3925623.1"/>
    <property type="molecule type" value="Genomic_DNA"/>
</dbReference>
<evidence type="ECO:0000313" key="4">
    <source>
        <dbReference type="Proteomes" id="UP000198286"/>
    </source>
</evidence>
<dbReference type="Proteomes" id="UP001529272">
    <property type="component" value="Unassembled WGS sequence"/>
</dbReference>
<feature type="transmembrane region" description="Helical" evidence="1">
    <location>
        <begin position="46"/>
        <end position="65"/>
    </location>
</feature>
<dbReference type="KEGG" id="mchi:AN480_19830"/>
<sequence>MTSLKTKAFKTAAAATGLAAVLLLPTGCTMTPADAPASGGTLGGTVGGVVGGVIGDVGGIVGGLLP</sequence>
<dbReference type="EMBL" id="CP015267">
    <property type="protein sequence ID" value="ASL16703.1"/>
    <property type="molecule type" value="Genomic_DNA"/>
</dbReference>
<keyword evidence="1" id="KW-0812">Transmembrane</keyword>
<proteinExistence type="predicted"/>
<reference evidence="5" key="2">
    <citation type="submission" date="2023-06" db="EMBL/GenBank/DDBJ databases">
        <title>Itaconate inhibition of nontuberculous mycobacteria.</title>
        <authorList>
            <person name="Spilker T."/>
        </authorList>
    </citation>
    <scope>NUCLEOTIDE SEQUENCE [LARGE SCALE GENOMIC DNA]</scope>
    <source>
        <strain evidence="5">FLAC1071</strain>
    </source>
</reference>
<evidence type="ECO:0008006" key="6">
    <source>
        <dbReference type="Google" id="ProtNLM"/>
    </source>
</evidence>
<dbReference type="RefSeq" id="WP_008259198.1">
    <property type="nucleotide sequence ID" value="NZ_CAAHFK010000036.1"/>
</dbReference>
<evidence type="ECO:0000256" key="1">
    <source>
        <dbReference type="SAM" id="Phobius"/>
    </source>
</evidence>
<dbReference type="AlphaFoldDB" id="A0A220YGE3"/>
<keyword evidence="1" id="KW-1133">Transmembrane helix</keyword>
<evidence type="ECO:0000313" key="5">
    <source>
        <dbReference type="Proteomes" id="UP001529272"/>
    </source>
</evidence>
<gene>
    <name evidence="2" type="ORF">MYCOZU2_04334</name>
    <name evidence="3" type="ORF">QRB35_06240</name>
</gene>
<reference evidence="2 4" key="1">
    <citation type="journal article" date="2017" name="Lancet Infect. Dis.">
        <title>Global outbreak of severe Mycobacterium chimaera disease after cardiac surgery: a molecular epidemiological study.</title>
        <authorList>
            <person name="van Ingen J."/>
            <person name="Kohl T."/>
            <person name="Kranzer K."/>
            <person name="Hasse B."/>
            <person name="Keller P."/>
            <person name="Szafranska A."/>
            <person name="Hillemann D."/>
            <person name="Chand M."/>
            <person name="Schreiber P."/>
            <person name="Sommerstein R."/>
            <person name="Berger C."/>
            <person name="Genoni M."/>
            <person name="Ruegg C."/>
            <person name="Troillet N."/>
            <person name="Widmer A.F."/>
            <person name="Becker S.L."/>
            <person name="Herrmann M."/>
            <person name="Eckmanns T."/>
            <person name="Haller S."/>
            <person name="Hoeller C."/>
            <person name="Debast S.B."/>
            <person name="Wolfhagen M.J."/>
            <person name="Hopman J."/>
            <person name="Kluytmans J."/>
            <person name="Langelaar M."/>
            <person name="Notermans D.W."/>
            <person name="ten Oever J."/>
            <person name="van den Barselaar P."/>
            <person name="Vonk A.B.A."/>
            <person name="Vos M.C."/>
            <person name="Ahmed N."/>
            <person name="Brown T."/>
            <person name="Crook D."/>
            <person name="Lamagni T."/>
            <person name="Phin N."/>
            <person name="Smith E.G."/>
            <person name="Zambon M."/>
            <person name="Serr A."/>
            <person name="Goetting T."/>
            <person name="Ebner W."/>
            <person name="Thuermer A."/>
            <person name="Utpatel C."/>
            <person name="Sproer C."/>
            <person name="Bunk B."/>
            <person name="Nubel U."/>
            <person name="Bloemberg G."/>
            <person name="Bottger E."/>
            <person name="Niemann S."/>
            <person name="Wagner D."/>
            <person name="Sax H."/>
        </authorList>
    </citation>
    <scope>NUCLEOTIDE SEQUENCE [LARGE SCALE GENOMIC DNA]</scope>
    <source>
        <strain evidence="2 4">ZUERICH-2</strain>
    </source>
</reference>
<dbReference type="Proteomes" id="UP000198286">
    <property type="component" value="Chromosome"/>
</dbReference>
<reference evidence="3 5" key="3">
    <citation type="submission" date="2023-06" db="EMBL/GenBank/DDBJ databases">
        <title>Itaconate inhibition of nontuberculous mycobacteria.</title>
        <authorList>
            <person name="Breen P."/>
            <person name="Zimbric M."/>
            <person name="Caverly L."/>
        </authorList>
    </citation>
    <scope>NUCLEOTIDE SEQUENCE [LARGE SCALE GENOMIC DNA]</scope>
    <source>
        <strain evidence="3 5">FLAC1071</strain>
    </source>
</reference>
<dbReference type="GeneID" id="45456017"/>
<evidence type="ECO:0000313" key="3">
    <source>
        <dbReference type="EMBL" id="MDM3925623.1"/>
    </source>
</evidence>
<keyword evidence="1" id="KW-0472">Membrane</keyword>
<organism evidence="2 4">
    <name type="scientific">Mycobacterium intracellulare subsp. chimaera</name>
    <dbReference type="NCBI Taxonomy" id="222805"/>
    <lineage>
        <taxon>Bacteria</taxon>
        <taxon>Bacillati</taxon>
        <taxon>Actinomycetota</taxon>
        <taxon>Actinomycetes</taxon>
        <taxon>Mycobacteriales</taxon>
        <taxon>Mycobacteriaceae</taxon>
        <taxon>Mycobacterium</taxon>
        <taxon>Mycobacterium avium complex (MAC)</taxon>
    </lineage>
</organism>